<proteinExistence type="predicted"/>
<dbReference type="EC" id="2.7.13.3" evidence="2"/>
<dbReference type="InterPro" id="IPR005467">
    <property type="entry name" value="His_kinase_dom"/>
</dbReference>
<dbReference type="AlphaFoldDB" id="A0A1L5PAJ4"/>
<keyword evidence="3" id="KW-0597">Phosphoprotein</keyword>
<dbReference type="RefSeq" id="WP_074063549.1">
    <property type="nucleotide sequence ID" value="NZ_CP017242.1"/>
</dbReference>
<dbReference type="EMBL" id="CP017242">
    <property type="protein sequence ID" value="APO77116.1"/>
    <property type="molecule type" value="Genomic_DNA"/>
</dbReference>
<geneLocation type="plasmid" evidence="7">
    <name>prsp8c3a</name>
</geneLocation>
<reference evidence="6 7" key="1">
    <citation type="submission" date="2016-09" db="EMBL/GenBank/DDBJ databases">
        <title>The complete genome sequences of Rhizobium gallicum, symbiovars gallicum and phaseoli, symbionts associated to common bean (Phaseolus vulgaris).</title>
        <authorList>
            <person name="Bustos P."/>
            <person name="Santamaria R.I."/>
            <person name="Perez-Carrascal O.M."/>
            <person name="Juarez S."/>
            <person name="Lozano L."/>
            <person name="Martinez-Flores I."/>
            <person name="Martinez-Romero E."/>
            <person name="Cevallos M."/>
            <person name="Romero D."/>
            <person name="Davila G."/>
            <person name="Gonzalez V."/>
        </authorList>
    </citation>
    <scope>NUCLEOTIDE SEQUENCE [LARGE SCALE GENOMIC DNA]</scope>
    <source>
        <strain evidence="6 7">8C-3</strain>
        <plasmid evidence="7">Plasmid prsp8c3a</plasmid>
    </source>
</reference>
<dbReference type="PANTHER" id="PTHR43065">
    <property type="entry name" value="SENSOR HISTIDINE KINASE"/>
    <property type="match status" value="1"/>
</dbReference>
<dbReference type="InterPro" id="IPR045812">
    <property type="entry name" value="DAHL"/>
</dbReference>
<dbReference type="SUPFAM" id="SSF47384">
    <property type="entry name" value="Homodimeric domain of signal transducing histidine kinase"/>
    <property type="match status" value="1"/>
</dbReference>
<evidence type="ECO:0000256" key="3">
    <source>
        <dbReference type="ARBA" id="ARBA00022553"/>
    </source>
</evidence>
<feature type="transmembrane region" description="Helical" evidence="4">
    <location>
        <begin position="34"/>
        <end position="57"/>
    </location>
</feature>
<keyword evidence="4" id="KW-1133">Transmembrane helix</keyword>
<dbReference type="SMART" id="SM00387">
    <property type="entry name" value="HATPase_c"/>
    <property type="match status" value="1"/>
</dbReference>
<evidence type="ECO:0000256" key="2">
    <source>
        <dbReference type="ARBA" id="ARBA00012438"/>
    </source>
</evidence>
<comment type="catalytic activity">
    <reaction evidence="1">
        <text>ATP + protein L-histidine = ADP + protein N-phospho-L-histidine.</text>
        <dbReference type="EC" id="2.7.13.3"/>
    </reaction>
</comment>
<dbReference type="InterPro" id="IPR036890">
    <property type="entry name" value="HATPase_C_sf"/>
</dbReference>
<dbReference type="InterPro" id="IPR003661">
    <property type="entry name" value="HisK_dim/P_dom"/>
</dbReference>
<feature type="transmembrane region" description="Helical" evidence="4">
    <location>
        <begin position="286"/>
        <end position="309"/>
    </location>
</feature>
<dbReference type="GO" id="GO:0000155">
    <property type="term" value="F:phosphorelay sensor kinase activity"/>
    <property type="evidence" value="ECO:0007669"/>
    <property type="project" value="InterPro"/>
</dbReference>
<organism evidence="6 7">
    <name type="scientific">Rhizobium etli 8C-3</name>
    <dbReference type="NCBI Taxonomy" id="538025"/>
    <lineage>
        <taxon>Bacteria</taxon>
        <taxon>Pseudomonadati</taxon>
        <taxon>Pseudomonadota</taxon>
        <taxon>Alphaproteobacteria</taxon>
        <taxon>Hyphomicrobiales</taxon>
        <taxon>Rhizobiaceae</taxon>
        <taxon>Rhizobium/Agrobacterium group</taxon>
        <taxon>Rhizobium</taxon>
    </lineage>
</organism>
<sequence>MTTDDFGNNQSSQPTGKKQILKTSPIRDFASSKAAWIACLILILVLSASLGGLIWLLRTPDNTLPAFRNDFETMRGLEAQWDSEILSLQLGVSPNYDAVTNAANKLKLGLRGLQNTIAAQRSLSPLAADFQVYVNTVNEKSRLSEQVKASYAMLRNSMSVLPDAIADSFADPDSLKMDEPTNKRMADLVTEVITGLVSFSTSPTPLLRETVATRIEAARKASGSVSPDLQRSLERFLLQVEVATKERQRGNDLILSLSSIPTDTVAVEVQNQIQMVEGEQSNHYTLLWYVSGLVCVLLTLSIVSLLFVLRQNYIKIDEENKVLQQVNHDVEERLLQSAKLTALGQMVAGITHEINTPLAYVKAVFEVIKERLTSDPDLAVAQVGEDDDATREKREEMQLLLEDGLHGIEEITTLVKTMKNFSRLDKGHIESFSVEEGIESALVIARPQLKYVADIRREFDSVPPMMGSPSQLRQVLLNLIVNAADAMGESGKRGTLTLRTRITSSDTIEIDVCDDGPGMTEEQISKIFDPFYTTKAVGKGTGMGLSICYRIIENHGGTITVNSKLGKGAVFTITLPRQDEKYSDFIPQMEADSSDENILKRA</sequence>
<dbReference type="Gene3D" id="3.30.565.10">
    <property type="entry name" value="Histidine kinase-like ATPase, C-terminal domain"/>
    <property type="match status" value="1"/>
</dbReference>
<dbReference type="CDD" id="cd00082">
    <property type="entry name" value="HisKA"/>
    <property type="match status" value="1"/>
</dbReference>
<keyword evidence="6" id="KW-0418">Kinase</keyword>
<dbReference type="InterPro" id="IPR004358">
    <property type="entry name" value="Sig_transdc_His_kin-like_C"/>
</dbReference>
<evidence type="ECO:0000256" key="4">
    <source>
        <dbReference type="SAM" id="Phobius"/>
    </source>
</evidence>
<evidence type="ECO:0000313" key="6">
    <source>
        <dbReference type="EMBL" id="APO77116.1"/>
    </source>
</evidence>
<evidence type="ECO:0000259" key="5">
    <source>
        <dbReference type="PROSITE" id="PS50109"/>
    </source>
</evidence>
<dbReference type="Pfam" id="PF02518">
    <property type="entry name" value="HATPase_c"/>
    <property type="match status" value="1"/>
</dbReference>
<keyword evidence="4" id="KW-0472">Membrane</keyword>
<keyword evidence="6" id="KW-0614">Plasmid</keyword>
<dbReference type="Proteomes" id="UP000185109">
    <property type="component" value="Plasmid pRsp8C3a"/>
</dbReference>
<dbReference type="InterPro" id="IPR036097">
    <property type="entry name" value="HisK_dim/P_sf"/>
</dbReference>
<dbReference type="PRINTS" id="PR00344">
    <property type="entry name" value="BCTRLSENSOR"/>
</dbReference>
<dbReference type="PROSITE" id="PS50109">
    <property type="entry name" value="HIS_KIN"/>
    <property type="match status" value="1"/>
</dbReference>
<gene>
    <name evidence="6" type="ORF">AM571_PA00231</name>
</gene>
<dbReference type="Gene3D" id="1.10.287.130">
    <property type="match status" value="1"/>
</dbReference>
<keyword evidence="4" id="KW-0812">Transmembrane</keyword>
<feature type="domain" description="Histidine kinase" evidence="5">
    <location>
        <begin position="349"/>
        <end position="579"/>
    </location>
</feature>
<dbReference type="InterPro" id="IPR003594">
    <property type="entry name" value="HATPase_dom"/>
</dbReference>
<protein>
    <recommendedName>
        <fullName evidence="2">histidine kinase</fullName>
        <ecNumber evidence="2">2.7.13.3</ecNumber>
    </recommendedName>
</protein>
<name>A0A1L5PAJ4_RHIET</name>
<evidence type="ECO:0000256" key="1">
    <source>
        <dbReference type="ARBA" id="ARBA00000085"/>
    </source>
</evidence>
<dbReference type="Pfam" id="PF00512">
    <property type="entry name" value="HisKA"/>
    <property type="match status" value="1"/>
</dbReference>
<accession>A0A1L5PAJ4</accession>
<dbReference type="PANTHER" id="PTHR43065:SF50">
    <property type="entry name" value="HISTIDINE KINASE"/>
    <property type="match status" value="1"/>
</dbReference>
<dbReference type="SUPFAM" id="SSF55874">
    <property type="entry name" value="ATPase domain of HSP90 chaperone/DNA topoisomerase II/histidine kinase"/>
    <property type="match status" value="1"/>
</dbReference>
<evidence type="ECO:0000313" key="7">
    <source>
        <dbReference type="Proteomes" id="UP000185109"/>
    </source>
</evidence>
<dbReference type="Pfam" id="PF19443">
    <property type="entry name" value="DAHL"/>
    <property type="match status" value="1"/>
</dbReference>
<keyword evidence="6" id="KW-0808">Transferase</keyword>
<dbReference type="SMART" id="SM00388">
    <property type="entry name" value="HisKA"/>
    <property type="match status" value="1"/>
</dbReference>